<feature type="compositionally biased region" description="Basic and acidic residues" evidence="1">
    <location>
        <begin position="216"/>
        <end position="228"/>
    </location>
</feature>
<feature type="compositionally biased region" description="Polar residues" evidence="1">
    <location>
        <begin position="265"/>
        <end position="274"/>
    </location>
</feature>
<feature type="region of interest" description="Disordered" evidence="1">
    <location>
        <begin position="216"/>
        <end position="312"/>
    </location>
</feature>
<feature type="compositionally biased region" description="Low complexity" evidence="1">
    <location>
        <begin position="239"/>
        <end position="257"/>
    </location>
</feature>
<evidence type="ECO:0000256" key="1">
    <source>
        <dbReference type="SAM" id="MobiDB-lite"/>
    </source>
</evidence>
<evidence type="ECO:0000313" key="3">
    <source>
        <dbReference type="Proteomes" id="UP001347796"/>
    </source>
</evidence>
<gene>
    <name evidence="2" type="ORF">SNE40_012391</name>
</gene>
<name>A0AAN8JRI4_PATCE</name>
<dbReference type="AlphaFoldDB" id="A0AAN8JRI4"/>
<reference evidence="2 3" key="1">
    <citation type="submission" date="2024-01" db="EMBL/GenBank/DDBJ databases">
        <title>The genome of the rayed Mediterranean limpet Patella caerulea (Linnaeus, 1758).</title>
        <authorList>
            <person name="Anh-Thu Weber A."/>
            <person name="Halstead-Nussloch G."/>
        </authorList>
    </citation>
    <scope>NUCLEOTIDE SEQUENCE [LARGE SCALE GENOMIC DNA]</scope>
    <source>
        <strain evidence="2">AATW-2023a</strain>
        <tissue evidence="2">Whole specimen</tissue>
    </source>
</reference>
<protein>
    <submittedName>
        <fullName evidence="2">Uncharacterized protein</fullName>
    </submittedName>
</protein>
<dbReference type="Proteomes" id="UP001347796">
    <property type="component" value="Unassembled WGS sequence"/>
</dbReference>
<evidence type="ECO:0000313" key="2">
    <source>
        <dbReference type="EMBL" id="KAK6180198.1"/>
    </source>
</evidence>
<comment type="caution">
    <text evidence="2">The sequence shown here is derived from an EMBL/GenBank/DDBJ whole genome shotgun (WGS) entry which is preliminary data.</text>
</comment>
<accession>A0AAN8JRI4</accession>
<sequence>MTLTVSRDFHTKFKMRCQSAPLQRRRTLDEFPMDYSRGETQNLSQYWRHQRNLKEHSILKACAESENQRQYSRRMFDYVVKNVKSDPSKNRKISCDYLPVQNYSGPSHIGSPLYNKTPALLSSIRLRPKSHIGAIEHQQSSYPDIKKTLSQSNCNYKVAFTNKPQFGSPRNSPTCRSVTSEYLLIPKNPSDKSLNGSVFEWSELIESEKQNGLLSREEIPELRTESQFRSHPRRYVAPSISSASSSSLSSSTQMLSPRSDKQENTELQDQTDQVMEQREETPEDVSPHQVIKTPKKPVEPSSTPRRKKVRPRCWVDDVTVSSDPSVHTNPTEAELEETADINLEKPPDQIVDAGASAEHPTLPVPKPHSPPTVEFKDPLVTEVPEERLIAEEAVLEDVNVINLDDLKEQKIELPKFICPSSETKSRQTAIKDWLASTSFTCANRQIPLF</sequence>
<dbReference type="EMBL" id="JAZGQO010000008">
    <property type="protein sequence ID" value="KAK6180198.1"/>
    <property type="molecule type" value="Genomic_DNA"/>
</dbReference>
<keyword evidence="3" id="KW-1185">Reference proteome</keyword>
<organism evidence="2 3">
    <name type="scientific">Patella caerulea</name>
    <name type="common">Rayed Mediterranean limpet</name>
    <dbReference type="NCBI Taxonomy" id="87958"/>
    <lineage>
        <taxon>Eukaryota</taxon>
        <taxon>Metazoa</taxon>
        <taxon>Spiralia</taxon>
        <taxon>Lophotrochozoa</taxon>
        <taxon>Mollusca</taxon>
        <taxon>Gastropoda</taxon>
        <taxon>Patellogastropoda</taxon>
        <taxon>Patelloidea</taxon>
        <taxon>Patellidae</taxon>
        <taxon>Patella</taxon>
    </lineage>
</organism>
<proteinExistence type="predicted"/>